<comment type="subcellular location">
    <subcellularLocation>
        <location evidence="1">Membrane</location>
        <topology evidence="1">Multi-pass membrane protein</topology>
    </subcellularLocation>
</comment>
<dbReference type="AlphaFoldDB" id="A0A6H5GF39"/>
<accession>A0A6H5GF39</accession>
<proteinExistence type="inferred from homology"/>
<dbReference type="InterPro" id="IPR023395">
    <property type="entry name" value="MCP_dom_sf"/>
</dbReference>
<protein>
    <submittedName>
        <fullName evidence="6">Uncharacterized protein</fullName>
    </submittedName>
</protein>
<evidence type="ECO:0000256" key="3">
    <source>
        <dbReference type="ARBA" id="ARBA00022692"/>
    </source>
</evidence>
<evidence type="ECO:0000256" key="5">
    <source>
        <dbReference type="ARBA" id="ARBA00023136"/>
    </source>
</evidence>
<evidence type="ECO:0000313" key="6">
    <source>
        <dbReference type="EMBL" id="CAB0001590.1"/>
    </source>
</evidence>
<evidence type="ECO:0000256" key="1">
    <source>
        <dbReference type="ARBA" id="ARBA00004141"/>
    </source>
</evidence>
<dbReference type="GO" id="GO:0016020">
    <property type="term" value="C:membrane"/>
    <property type="evidence" value="ECO:0007669"/>
    <property type="project" value="UniProtKB-SubCell"/>
</dbReference>
<reference evidence="6 7" key="1">
    <citation type="submission" date="2020-02" db="EMBL/GenBank/DDBJ databases">
        <authorList>
            <person name="Ferguson B K."/>
        </authorList>
    </citation>
    <scope>NUCLEOTIDE SEQUENCE [LARGE SCALE GENOMIC DNA]</scope>
</reference>
<keyword evidence="3" id="KW-0812">Transmembrane</keyword>
<keyword evidence="4" id="KW-0677">Repeat</keyword>
<dbReference type="SUPFAM" id="SSF103506">
    <property type="entry name" value="Mitochondrial carrier"/>
    <property type="match status" value="1"/>
</dbReference>
<evidence type="ECO:0000313" key="7">
    <source>
        <dbReference type="Proteomes" id="UP000479000"/>
    </source>
</evidence>
<sequence>HHRKGGANDGLRSNENRRTCSSRLAILEDLLGRNHHHHSTLVVRRTYPHYTKLSQLLRTGMGSLSPSRWLLEIFKDLMGTHSHAAKLLAGSSAGATAVLLTYPLDTIRARLAFQITGGEMYTGIVHAATSIFKELGNGSDAGADIQRTRSTQGALPRHEHQLSTSDANGRRLVFDLRADEASFTAGHRAQTVD</sequence>
<feature type="non-terminal residue" evidence="6">
    <location>
        <position position="1"/>
    </location>
</feature>
<dbReference type="InterPro" id="IPR018108">
    <property type="entry name" value="MCP_transmembrane"/>
</dbReference>
<dbReference type="OrthoDB" id="270584at2759"/>
<evidence type="ECO:0000256" key="2">
    <source>
        <dbReference type="ARBA" id="ARBA00006375"/>
    </source>
</evidence>
<organism evidence="6 7">
    <name type="scientific">Nesidiocoris tenuis</name>
    <dbReference type="NCBI Taxonomy" id="355587"/>
    <lineage>
        <taxon>Eukaryota</taxon>
        <taxon>Metazoa</taxon>
        <taxon>Ecdysozoa</taxon>
        <taxon>Arthropoda</taxon>
        <taxon>Hexapoda</taxon>
        <taxon>Insecta</taxon>
        <taxon>Pterygota</taxon>
        <taxon>Neoptera</taxon>
        <taxon>Paraneoptera</taxon>
        <taxon>Hemiptera</taxon>
        <taxon>Heteroptera</taxon>
        <taxon>Panheteroptera</taxon>
        <taxon>Cimicomorpha</taxon>
        <taxon>Miridae</taxon>
        <taxon>Dicyphina</taxon>
        <taxon>Nesidiocoris</taxon>
    </lineage>
</organism>
<dbReference type="Proteomes" id="UP000479000">
    <property type="component" value="Unassembled WGS sequence"/>
</dbReference>
<dbReference type="Pfam" id="PF00153">
    <property type="entry name" value="Mito_carr"/>
    <property type="match status" value="1"/>
</dbReference>
<keyword evidence="5" id="KW-0472">Membrane</keyword>
<dbReference type="EMBL" id="CADCXU010011169">
    <property type="protein sequence ID" value="CAB0001590.1"/>
    <property type="molecule type" value="Genomic_DNA"/>
</dbReference>
<dbReference type="Gene3D" id="1.50.40.10">
    <property type="entry name" value="Mitochondrial carrier domain"/>
    <property type="match status" value="1"/>
</dbReference>
<evidence type="ECO:0000256" key="4">
    <source>
        <dbReference type="ARBA" id="ARBA00022737"/>
    </source>
</evidence>
<comment type="similarity">
    <text evidence="2">Belongs to the mitochondrial carrier (TC 2.A.29) family.</text>
</comment>
<dbReference type="PANTHER" id="PTHR24089">
    <property type="entry name" value="SOLUTE CARRIER FAMILY 25"/>
    <property type="match status" value="1"/>
</dbReference>
<gene>
    <name evidence="6" type="ORF">NTEN_LOCUS7377</name>
</gene>
<name>A0A6H5GF39_9HEMI</name>
<keyword evidence="7" id="KW-1185">Reference proteome</keyword>